<dbReference type="SUPFAM" id="SSF51556">
    <property type="entry name" value="Metallo-dependent hydrolases"/>
    <property type="match status" value="1"/>
</dbReference>
<comment type="caution">
    <text evidence="2">The sequence shown here is derived from an EMBL/GenBank/DDBJ whole genome shotgun (WGS) entry which is preliminary data.</text>
</comment>
<accession>A0ABV8PQB3</accession>
<dbReference type="RefSeq" id="WP_379765727.1">
    <property type="nucleotide sequence ID" value="NZ_JBHSCL010000009.1"/>
</dbReference>
<dbReference type="Gene3D" id="3.20.20.140">
    <property type="entry name" value="Metal-dependent hydrolases"/>
    <property type="match status" value="1"/>
</dbReference>
<evidence type="ECO:0000313" key="2">
    <source>
        <dbReference type="EMBL" id="MFC4221271.1"/>
    </source>
</evidence>
<reference evidence="3" key="1">
    <citation type="journal article" date="2019" name="Int. J. Syst. Evol. Microbiol.">
        <title>The Global Catalogue of Microorganisms (GCM) 10K type strain sequencing project: providing services to taxonomists for standard genome sequencing and annotation.</title>
        <authorList>
            <consortium name="The Broad Institute Genomics Platform"/>
            <consortium name="The Broad Institute Genome Sequencing Center for Infectious Disease"/>
            <person name="Wu L."/>
            <person name="Ma J."/>
        </authorList>
    </citation>
    <scope>NUCLEOTIDE SEQUENCE [LARGE SCALE GENOMIC DNA]</scope>
    <source>
        <strain evidence="3">CGMCC 1.15774</strain>
    </source>
</reference>
<organism evidence="2 3">
    <name type="scientific">Flagellimonas marina</name>
    <dbReference type="NCBI Taxonomy" id="1775168"/>
    <lineage>
        <taxon>Bacteria</taxon>
        <taxon>Pseudomonadati</taxon>
        <taxon>Bacteroidota</taxon>
        <taxon>Flavobacteriia</taxon>
        <taxon>Flavobacteriales</taxon>
        <taxon>Flavobacteriaceae</taxon>
        <taxon>Flagellimonas</taxon>
    </lineage>
</organism>
<dbReference type="Pfam" id="PF04909">
    <property type="entry name" value="Amidohydro_2"/>
    <property type="match status" value="1"/>
</dbReference>
<dbReference type="InterPro" id="IPR032466">
    <property type="entry name" value="Metal_Hydrolase"/>
</dbReference>
<proteinExistence type="predicted"/>
<name>A0ABV8PQB3_9FLAO</name>
<dbReference type="EMBL" id="JBHSCL010000009">
    <property type="protein sequence ID" value="MFC4221271.1"/>
    <property type="molecule type" value="Genomic_DNA"/>
</dbReference>
<feature type="domain" description="Amidohydrolase-related" evidence="1">
    <location>
        <begin position="159"/>
        <end position="369"/>
    </location>
</feature>
<dbReference type="InterPro" id="IPR006680">
    <property type="entry name" value="Amidohydro-rel"/>
</dbReference>
<evidence type="ECO:0000313" key="3">
    <source>
        <dbReference type="Proteomes" id="UP001595841"/>
    </source>
</evidence>
<gene>
    <name evidence="2" type="ORF">ACFOWS_14055</name>
</gene>
<protein>
    <submittedName>
        <fullName evidence="2">Amidohydrolase family protein</fullName>
    </submittedName>
</protein>
<keyword evidence="3" id="KW-1185">Reference proteome</keyword>
<dbReference type="Proteomes" id="UP001595841">
    <property type="component" value="Unassembled WGS sequence"/>
</dbReference>
<evidence type="ECO:0000259" key="1">
    <source>
        <dbReference type="Pfam" id="PF04909"/>
    </source>
</evidence>
<sequence>MKNYHTLLLIILSLVLTQCKENKDKKQNATEAEVVKSYGVDDFKTLPKIDVHVHINTLNSHMIDLTRANNFKLLNIAVDYPGSPLSIEEKQEISREHAKNHPDVFAFGSTFSLEGWDDPDWSDKVIAKLKRDFDKGANSIKTWKNIGMDFRDKNGDLVFLDHPKFDPVFDFLKSEGKVWMSHAGEPLNCWLPLDSMTVNNDRKYFRANPKYHMYLHPDLPSYQEQIDHRDNRAAKNPDLSLVAVHMASLEWSVDETAKFLDRFPNATVDLAERMSHTQYQSQRDREKVRDFFIKYQDRVLYGTDFGESDKTDPEELEAYMKEVWENDWKYFNTDQMISVPQLDTPVQGLALPKEVVDKIYYLNAKRVFPNAWE</sequence>